<feature type="transmembrane region" description="Helical" evidence="1">
    <location>
        <begin position="155"/>
        <end position="174"/>
    </location>
</feature>
<keyword evidence="1" id="KW-0472">Membrane</keyword>
<feature type="transmembrane region" description="Helical" evidence="1">
    <location>
        <begin position="43"/>
        <end position="62"/>
    </location>
</feature>
<gene>
    <name evidence="3" type="ORF">NX773_22570</name>
</gene>
<evidence type="ECO:0000259" key="2">
    <source>
        <dbReference type="Pfam" id="PF01569"/>
    </source>
</evidence>
<dbReference type="EMBL" id="JANUGV010000010">
    <property type="protein sequence ID" value="MCS0610951.1"/>
    <property type="molecule type" value="Genomic_DNA"/>
</dbReference>
<dbReference type="SUPFAM" id="SSF48317">
    <property type="entry name" value="Acid phosphatase/Vanadium-dependent haloperoxidase"/>
    <property type="match status" value="1"/>
</dbReference>
<dbReference type="Pfam" id="PF01569">
    <property type="entry name" value="PAP2"/>
    <property type="match status" value="1"/>
</dbReference>
<proteinExistence type="predicted"/>
<feature type="transmembrane region" description="Helical" evidence="1">
    <location>
        <begin position="74"/>
        <end position="93"/>
    </location>
</feature>
<protein>
    <submittedName>
        <fullName evidence="3">Membrane-associated phospholipid phosphatase</fullName>
    </submittedName>
</protein>
<evidence type="ECO:0000256" key="1">
    <source>
        <dbReference type="SAM" id="Phobius"/>
    </source>
</evidence>
<keyword evidence="1" id="KW-0812">Transmembrane</keyword>
<organism evidence="3 4">
    <name type="scientific">Massilia solisilvae</name>
    <dbReference type="NCBI Taxonomy" id="1811225"/>
    <lineage>
        <taxon>Bacteria</taxon>
        <taxon>Pseudomonadati</taxon>
        <taxon>Pseudomonadota</taxon>
        <taxon>Betaproteobacteria</taxon>
        <taxon>Burkholderiales</taxon>
        <taxon>Oxalobacteraceae</taxon>
        <taxon>Telluria group</taxon>
        <taxon>Massilia</taxon>
    </lineage>
</organism>
<feature type="transmembrane region" description="Helical" evidence="1">
    <location>
        <begin position="130"/>
        <end position="148"/>
    </location>
</feature>
<feature type="transmembrane region" description="Helical" evidence="1">
    <location>
        <begin position="6"/>
        <end position="31"/>
    </location>
</feature>
<feature type="domain" description="Phosphatidic acid phosphatase type 2/haloperoxidase" evidence="2">
    <location>
        <begin position="74"/>
        <end position="149"/>
    </location>
</feature>
<name>A0ABT2BRC3_9BURK</name>
<keyword evidence="1" id="KW-1133">Transmembrane helix</keyword>
<sequence>MTDMTWLALMHLGDITLTLPAAAAVAAWLLASRAWRMALCWSLLYLCGIGLVGASKIAFLGWGTGLPALGFKALSGHATGATAVFPVLFYLLVRGHGAVLQRAAIAAGLVLGGLVATMLVAGAEHTLSEAIAGWTIGALVSLGCIRCVRHLPATPALHGLGFAVLAFAGVAWLVKSIPLGYWMARAALALSGNDRLHPWDHCG</sequence>
<evidence type="ECO:0000313" key="3">
    <source>
        <dbReference type="EMBL" id="MCS0610951.1"/>
    </source>
</evidence>
<reference evidence="3 4" key="1">
    <citation type="submission" date="2022-08" db="EMBL/GenBank/DDBJ databases">
        <title>Reclassification of Massilia species as members of the genera Telluria, Duganella, Pseudoduganella, Mokoshia gen. nov. and Zemynaea gen. nov. using orthogonal and non-orthogonal genome-based approaches.</title>
        <authorList>
            <person name="Bowman J.P."/>
        </authorList>
    </citation>
    <scope>NUCLEOTIDE SEQUENCE [LARGE SCALE GENOMIC DNA]</scope>
    <source>
        <strain evidence="3 4">JCM 31607</strain>
    </source>
</reference>
<feature type="transmembrane region" description="Helical" evidence="1">
    <location>
        <begin position="105"/>
        <end position="124"/>
    </location>
</feature>
<evidence type="ECO:0000313" key="4">
    <source>
        <dbReference type="Proteomes" id="UP001205861"/>
    </source>
</evidence>
<keyword evidence="4" id="KW-1185">Reference proteome</keyword>
<accession>A0ABT2BRC3</accession>
<dbReference type="InterPro" id="IPR036938">
    <property type="entry name" value="PAP2/HPO_sf"/>
</dbReference>
<comment type="caution">
    <text evidence="3">The sequence shown here is derived from an EMBL/GenBank/DDBJ whole genome shotgun (WGS) entry which is preliminary data.</text>
</comment>
<dbReference type="Gene3D" id="1.20.144.10">
    <property type="entry name" value="Phosphatidic acid phosphatase type 2/haloperoxidase"/>
    <property type="match status" value="1"/>
</dbReference>
<dbReference type="Proteomes" id="UP001205861">
    <property type="component" value="Unassembled WGS sequence"/>
</dbReference>
<dbReference type="InterPro" id="IPR000326">
    <property type="entry name" value="PAP2/HPO"/>
</dbReference>